<accession>A0A0F6SJZ8</accession>
<dbReference type="RefSeq" id="YP_009225349.1">
    <property type="nucleotide sequence ID" value="NC_029093.1"/>
</dbReference>
<dbReference type="KEGG" id="vg:26796345"/>
<proteinExistence type="predicted"/>
<protein>
    <submittedName>
        <fullName evidence="1">Uncharacterized protein</fullName>
    </submittedName>
</protein>
<dbReference type="GeneID" id="26796345"/>
<gene>
    <name evidence="1" type="primary">62</name>
    <name evidence="1" type="ORF">SEA_MINDY_62</name>
</gene>
<name>A0A0F6SJZ8_9CAUD</name>
<dbReference type="Proteomes" id="UP000201946">
    <property type="component" value="Segment"/>
</dbReference>
<organism evidence="1 2">
    <name type="scientific">Mycobacterium phage Mindy</name>
    <dbReference type="NCBI Taxonomy" id="1647311"/>
    <lineage>
        <taxon>Viruses</taxon>
        <taxon>Duplodnaviria</taxon>
        <taxon>Heunggongvirae</taxon>
        <taxon>Uroviricota</taxon>
        <taxon>Caudoviricetes</taxon>
        <taxon>Kostyavirus</taxon>
        <taxon>Kostyavirus toto</taxon>
    </lineage>
</organism>
<evidence type="ECO:0000313" key="2">
    <source>
        <dbReference type="Proteomes" id="UP000201946"/>
    </source>
</evidence>
<reference evidence="1 2" key="1">
    <citation type="journal article" date="2015" name="Genome Announc.">
        <title>Genome Sequence of Mycobacteriophage Mindy.</title>
        <authorList>
            <person name="Pope W.H."/>
            <person name="Bernstein N.I."/>
            <person name="Fasolas C.S."/>
            <person name="Mezghani N."/>
            <person name="Pressimone C.A."/>
            <person name="Selvakumar P."/>
            <person name="Stanton A.C."/>
            <person name="Lapin J.S."/>
            <person name="Prout A.K."/>
            <person name="Grubb S.R."/>
            <person name="Warner M.H."/>
            <person name="Bowman C.A."/>
            <person name="Russell D.A."/>
            <person name="Hatfull G.F."/>
        </authorList>
    </citation>
    <scope>NUCLEOTIDE SEQUENCE [LARGE SCALE GENOMIC DNA]</scope>
</reference>
<sequence length="35" mass="4092">MRSRLAALLGRLYGWLEEQLFDPFPDALSELWPAE</sequence>
<dbReference type="EMBL" id="KR080204">
    <property type="protein sequence ID" value="AKF15092.1"/>
    <property type="molecule type" value="Genomic_DNA"/>
</dbReference>
<evidence type="ECO:0000313" key="1">
    <source>
        <dbReference type="EMBL" id="AKF15092.1"/>
    </source>
</evidence>